<protein>
    <submittedName>
        <fullName evidence="7">Nitroreductase family protein</fullName>
    </submittedName>
</protein>
<accession>A0A350HC94</accession>
<feature type="domain" description="Nitroreductase" evidence="6">
    <location>
        <begin position="9"/>
        <end position="60"/>
    </location>
</feature>
<evidence type="ECO:0000256" key="3">
    <source>
        <dbReference type="ARBA" id="ARBA00022630"/>
    </source>
</evidence>
<dbReference type="InterPro" id="IPR029479">
    <property type="entry name" value="Nitroreductase"/>
</dbReference>
<dbReference type="SUPFAM" id="SSF55469">
    <property type="entry name" value="FMN-dependent nitroreductase-like"/>
    <property type="match status" value="1"/>
</dbReference>
<evidence type="ECO:0000313" key="7">
    <source>
        <dbReference type="EMBL" id="HAV93160.1"/>
    </source>
</evidence>
<gene>
    <name evidence="7" type="ORF">DCW38_08300</name>
</gene>
<dbReference type="PANTHER" id="PTHR43673:SF2">
    <property type="entry name" value="NITROREDUCTASE"/>
    <property type="match status" value="1"/>
</dbReference>
<dbReference type="Pfam" id="PF00881">
    <property type="entry name" value="Nitroreductase"/>
    <property type="match status" value="2"/>
</dbReference>
<dbReference type="EMBL" id="DMZY01000247">
    <property type="protein sequence ID" value="HAV93160.1"/>
    <property type="molecule type" value="Genomic_DNA"/>
</dbReference>
<keyword evidence="5" id="KW-0560">Oxidoreductase</keyword>
<comment type="similarity">
    <text evidence="2">Belongs to the nitroreductase family.</text>
</comment>
<evidence type="ECO:0000256" key="2">
    <source>
        <dbReference type="ARBA" id="ARBA00007118"/>
    </source>
</evidence>
<name>A0A350HC94_UNCW3</name>
<dbReference type="InterPro" id="IPR000415">
    <property type="entry name" value="Nitroreductase-like"/>
</dbReference>
<keyword evidence="4" id="KW-0288">FMN</keyword>
<feature type="domain" description="Nitroreductase" evidence="6">
    <location>
        <begin position="65"/>
        <end position="149"/>
    </location>
</feature>
<dbReference type="AlphaFoldDB" id="A0A350HC94"/>
<proteinExistence type="inferred from homology"/>
<evidence type="ECO:0000256" key="4">
    <source>
        <dbReference type="ARBA" id="ARBA00022643"/>
    </source>
</evidence>
<dbReference type="Gene3D" id="3.40.109.10">
    <property type="entry name" value="NADH Oxidase"/>
    <property type="match status" value="1"/>
</dbReference>
<comment type="cofactor">
    <cofactor evidence="1">
        <name>FMN</name>
        <dbReference type="ChEBI" id="CHEBI:58210"/>
    </cofactor>
</comment>
<dbReference type="CDD" id="cd02150">
    <property type="entry name" value="nitroreductase"/>
    <property type="match status" value="1"/>
</dbReference>
<dbReference type="Proteomes" id="UP000264062">
    <property type="component" value="Unassembled WGS sequence"/>
</dbReference>
<evidence type="ECO:0000259" key="6">
    <source>
        <dbReference type="Pfam" id="PF00881"/>
    </source>
</evidence>
<evidence type="ECO:0000256" key="1">
    <source>
        <dbReference type="ARBA" id="ARBA00001917"/>
    </source>
</evidence>
<sequence>MNKEQEFLLSRRSVRKFSPVKIEDEKIKIILKAGMYAPSAHNRQPWHFIVIRSRKLMNEIPKIHKYAEMTKNADAVILVCADIEKQDDSGYFSQDCSAATENILLSAHIEGIGACWLGVYPLKERMENIKRLLNLKKNLVPFSMIALGYPDNSIKNEDPKRYEEKKIEFMD</sequence>
<evidence type="ECO:0000256" key="5">
    <source>
        <dbReference type="ARBA" id="ARBA00023002"/>
    </source>
</evidence>
<evidence type="ECO:0000313" key="8">
    <source>
        <dbReference type="Proteomes" id="UP000264062"/>
    </source>
</evidence>
<reference evidence="7 8" key="1">
    <citation type="journal article" date="2018" name="Nat. Biotechnol.">
        <title>A standardized bacterial taxonomy based on genome phylogeny substantially revises the tree of life.</title>
        <authorList>
            <person name="Parks D.H."/>
            <person name="Chuvochina M."/>
            <person name="Waite D.W."/>
            <person name="Rinke C."/>
            <person name="Skarshewski A."/>
            <person name="Chaumeil P.A."/>
            <person name="Hugenholtz P."/>
        </authorList>
    </citation>
    <scope>NUCLEOTIDE SEQUENCE [LARGE SCALE GENOMIC DNA]</scope>
    <source>
        <strain evidence="7">UBA9956</strain>
    </source>
</reference>
<dbReference type="GO" id="GO:0016491">
    <property type="term" value="F:oxidoreductase activity"/>
    <property type="evidence" value="ECO:0007669"/>
    <property type="project" value="UniProtKB-KW"/>
</dbReference>
<dbReference type="PANTHER" id="PTHR43673">
    <property type="entry name" value="NAD(P)H NITROREDUCTASE YDGI-RELATED"/>
    <property type="match status" value="1"/>
</dbReference>
<comment type="caution">
    <text evidence="7">The sequence shown here is derived from an EMBL/GenBank/DDBJ whole genome shotgun (WGS) entry which is preliminary data.</text>
</comment>
<keyword evidence="3" id="KW-0285">Flavoprotein</keyword>
<organism evidence="7 8">
    <name type="scientific">candidate division WOR-3 bacterium</name>
    <dbReference type="NCBI Taxonomy" id="2052148"/>
    <lineage>
        <taxon>Bacteria</taxon>
        <taxon>Bacteria division WOR-3</taxon>
    </lineage>
</organism>